<dbReference type="SMART" id="SM01058">
    <property type="entry name" value="CarD_TRCF"/>
    <property type="match status" value="1"/>
</dbReference>
<dbReference type="SUPFAM" id="SSF143517">
    <property type="entry name" value="TRCF domain-like"/>
    <property type="match status" value="1"/>
</dbReference>
<dbReference type="AlphaFoldDB" id="A0A381QPT3"/>
<dbReference type="PROSITE" id="PS51192">
    <property type="entry name" value="HELICASE_ATP_BIND_1"/>
    <property type="match status" value="1"/>
</dbReference>
<evidence type="ECO:0000256" key="3">
    <source>
        <dbReference type="ARBA" id="ARBA00022763"/>
    </source>
</evidence>
<keyword evidence="5" id="KW-0347">Helicase</keyword>
<accession>A0A381QPT3</accession>
<dbReference type="InterPro" id="IPR005118">
    <property type="entry name" value="TRCF_C"/>
</dbReference>
<evidence type="ECO:0000256" key="6">
    <source>
        <dbReference type="ARBA" id="ARBA00022840"/>
    </source>
</evidence>
<dbReference type="GO" id="GO:0003684">
    <property type="term" value="F:damaged DNA binding"/>
    <property type="evidence" value="ECO:0007669"/>
    <property type="project" value="InterPro"/>
</dbReference>
<dbReference type="HAMAP" id="MF_00969">
    <property type="entry name" value="TRCF"/>
    <property type="match status" value="1"/>
</dbReference>
<dbReference type="SMART" id="SM00487">
    <property type="entry name" value="DEXDc"/>
    <property type="match status" value="1"/>
</dbReference>
<dbReference type="SUPFAM" id="SSF141259">
    <property type="entry name" value="CarD-like"/>
    <property type="match status" value="1"/>
</dbReference>
<evidence type="ECO:0000256" key="2">
    <source>
        <dbReference type="ARBA" id="ARBA00022741"/>
    </source>
</evidence>
<dbReference type="InterPro" id="IPR004576">
    <property type="entry name" value="Mfd"/>
</dbReference>
<dbReference type="PROSITE" id="PS51194">
    <property type="entry name" value="HELICASE_CTER"/>
    <property type="match status" value="1"/>
</dbReference>
<dbReference type="Pfam" id="PF00270">
    <property type="entry name" value="DEAD"/>
    <property type="match status" value="1"/>
</dbReference>
<dbReference type="InterPro" id="IPR047112">
    <property type="entry name" value="RecG/Mfd"/>
</dbReference>
<proteinExistence type="inferred from homology"/>
<dbReference type="SMART" id="SM00490">
    <property type="entry name" value="HELICc"/>
    <property type="match status" value="1"/>
</dbReference>
<dbReference type="Gene3D" id="3.40.50.11180">
    <property type="match status" value="1"/>
</dbReference>
<dbReference type="PANTHER" id="PTHR47964">
    <property type="entry name" value="ATP-DEPENDENT DNA HELICASE HOMOLOG RECG, CHLOROPLASTIC"/>
    <property type="match status" value="1"/>
</dbReference>
<evidence type="ECO:0000256" key="7">
    <source>
        <dbReference type="ARBA" id="ARBA00023125"/>
    </source>
</evidence>
<dbReference type="InterPro" id="IPR014001">
    <property type="entry name" value="Helicase_ATP-bd"/>
</dbReference>
<dbReference type="CDD" id="cd17991">
    <property type="entry name" value="DEXHc_TRCF"/>
    <property type="match status" value="1"/>
</dbReference>
<dbReference type="Gene3D" id="2.40.10.170">
    <property type="match status" value="1"/>
</dbReference>
<dbReference type="InterPro" id="IPR037235">
    <property type="entry name" value="TRCF-like_C_D7"/>
</dbReference>
<dbReference type="InterPro" id="IPR001650">
    <property type="entry name" value="Helicase_C-like"/>
</dbReference>
<dbReference type="InterPro" id="IPR011545">
    <property type="entry name" value="DEAD/DEAH_box_helicase_dom"/>
</dbReference>
<evidence type="ECO:0000313" key="11">
    <source>
        <dbReference type="EMBL" id="SUZ81352.1"/>
    </source>
</evidence>
<name>A0A381QPT3_9ZZZZ</name>
<dbReference type="InterPro" id="IPR027417">
    <property type="entry name" value="P-loop_NTPase"/>
</dbReference>
<evidence type="ECO:0008006" key="12">
    <source>
        <dbReference type="Google" id="ProtNLM"/>
    </source>
</evidence>
<dbReference type="Pfam" id="PF03461">
    <property type="entry name" value="TRCF"/>
    <property type="match status" value="1"/>
</dbReference>
<dbReference type="InterPro" id="IPR041471">
    <property type="entry name" value="UvrB_inter"/>
</dbReference>
<dbReference type="InterPro" id="IPR003711">
    <property type="entry name" value="CarD-like/TRCF_RID"/>
</dbReference>
<feature type="domain" description="Helicase ATP-binding" evidence="9">
    <location>
        <begin position="483"/>
        <end position="644"/>
    </location>
</feature>
<keyword evidence="4" id="KW-0378">Hydrolase</keyword>
<keyword evidence="7" id="KW-0238">DNA-binding</keyword>
<dbReference type="GO" id="GO:0016787">
    <property type="term" value="F:hydrolase activity"/>
    <property type="evidence" value="ECO:0007669"/>
    <property type="project" value="UniProtKB-KW"/>
</dbReference>
<dbReference type="SUPFAM" id="SSF52540">
    <property type="entry name" value="P-loop containing nucleoside triphosphate hydrolases"/>
    <property type="match status" value="3"/>
</dbReference>
<dbReference type="GO" id="GO:0003678">
    <property type="term" value="F:DNA helicase activity"/>
    <property type="evidence" value="ECO:0007669"/>
    <property type="project" value="TreeGrafter"/>
</dbReference>
<evidence type="ECO:0000256" key="5">
    <source>
        <dbReference type="ARBA" id="ARBA00022806"/>
    </source>
</evidence>
<dbReference type="Gene3D" id="3.90.1150.50">
    <property type="entry name" value="Transcription-repair-coupling factor, D7 domain"/>
    <property type="match status" value="1"/>
</dbReference>
<dbReference type="Pfam" id="PF00271">
    <property type="entry name" value="Helicase_C"/>
    <property type="match status" value="1"/>
</dbReference>
<evidence type="ECO:0000259" key="9">
    <source>
        <dbReference type="PROSITE" id="PS51192"/>
    </source>
</evidence>
<organism evidence="11">
    <name type="scientific">marine metagenome</name>
    <dbReference type="NCBI Taxonomy" id="408172"/>
    <lineage>
        <taxon>unclassified sequences</taxon>
        <taxon>metagenomes</taxon>
        <taxon>ecological metagenomes</taxon>
    </lineage>
</organism>
<keyword evidence="2" id="KW-0547">Nucleotide-binding</keyword>
<feature type="domain" description="Helicase C-terminal" evidence="10">
    <location>
        <begin position="660"/>
        <end position="819"/>
    </location>
</feature>
<protein>
    <recommendedName>
        <fullName evidence="12">Helicase ATP-binding domain-containing protein</fullName>
    </recommendedName>
</protein>
<sequence>MKNKRPTSNNFESELSTWSLKKGNKLIITSNSSLAESTYRKLEKKMDEVVLLPHTETLPYDFFSPSKNIRNHRMQTLSKLLSHEKLTLITSIQALMSPCPDKTHLLPFELLETDQLINRKNFIYGLKNSGYERKDIVTEMGEYSLRGSIIDIYPTGLELPIRIEINNKKIESLRTFSPVSQLTIKRINSFFALPPQEYSLNEKGINSFKNNWRKAFDVFEEDSDIFKSISKGKAEEGTEIYLPLFFNGKITVISFLENFDEVLLDQNVEKELKEYQSLIEERFEEYRYDIKRPLLEPRDIFLTVKEYEIFLSSCEVLQIKFQEPKVKKVTKETRKLNPINRTPSHQILEVDDYVVHLFHGIGIFRGLKNIISQNITNECLEIEYKNDSKVYVPVESMHLVSKYFGAENISLDELGSKKWQKKKSLALKKTFDTAAELLDIQAKRDSKKGKKYTIPEEYKEFCKEFPFIETLDQTTTISEIENDLKNFRPMDRLVCGEVGFGKTEVAMRASFLAAFNNSQICILVPTTVLAQQHYESFVKRFSKTPINIEKLSRDVKPKKKKEVLANLKDGRIDIVIGTHALLQGSIKFHELGLLIIDEEHRFGVRQKEKIKKLREQVNVLYLSATPIPRSLNFALSELKDLSIIATAPEDRLSVRTFIYPFNQNLIKESIQRELIRNGQVYYLCNDLRLINDRKIRLEELFPSQTIDVVHGKLKGSEIEEKMLLFQNGQIDILVCSTIIESGLDISNANTLIVEEADRLGLSQLHQLRGRVGRGKKQAYAYFLKSSRILKRGKADKRLKALQDSDSLSAGFLLSMKDLEARGAGEILGENQSGIMESIGIELYLRLVNKASNQIQKGEVDSFIIEKQTEINLGTSAYIPNDYLPDISQRLIMYNRISSAISLKELKDIQVEMINRFGLFPKELKSLFFETEIALMAAQQKIKEIRIGEQNIKISYLNSGKDKTLKKGVDFEDSVKKIYKKLNLIKKVS</sequence>
<evidence type="ECO:0000259" key="10">
    <source>
        <dbReference type="PROSITE" id="PS51194"/>
    </source>
</evidence>
<keyword evidence="6" id="KW-0067">ATP-binding</keyword>
<dbReference type="EMBL" id="UINC01001464">
    <property type="protein sequence ID" value="SUZ81352.1"/>
    <property type="molecule type" value="Genomic_DNA"/>
</dbReference>
<reference evidence="11" key="1">
    <citation type="submission" date="2018-05" db="EMBL/GenBank/DDBJ databases">
        <authorList>
            <person name="Lanie J.A."/>
            <person name="Ng W.-L."/>
            <person name="Kazmierczak K.M."/>
            <person name="Andrzejewski T.M."/>
            <person name="Davidsen T.M."/>
            <person name="Wayne K.J."/>
            <person name="Tettelin H."/>
            <person name="Glass J.I."/>
            <person name="Rusch D."/>
            <person name="Podicherti R."/>
            <person name="Tsui H.-C.T."/>
            <person name="Winkler M.E."/>
        </authorList>
    </citation>
    <scope>NUCLEOTIDE SEQUENCE</scope>
</reference>
<dbReference type="SMART" id="SM00982">
    <property type="entry name" value="TRCF"/>
    <property type="match status" value="1"/>
</dbReference>
<evidence type="ECO:0000256" key="4">
    <source>
        <dbReference type="ARBA" id="ARBA00022801"/>
    </source>
</evidence>
<dbReference type="InterPro" id="IPR036101">
    <property type="entry name" value="CarD-like/TRCF_RID_sf"/>
</dbReference>
<evidence type="ECO:0000256" key="8">
    <source>
        <dbReference type="ARBA" id="ARBA00023204"/>
    </source>
</evidence>
<dbReference type="GO" id="GO:0006281">
    <property type="term" value="P:DNA repair"/>
    <property type="evidence" value="ECO:0007669"/>
    <property type="project" value="UniProtKB-KW"/>
</dbReference>
<dbReference type="GO" id="GO:0005524">
    <property type="term" value="F:ATP binding"/>
    <property type="evidence" value="ECO:0007669"/>
    <property type="project" value="UniProtKB-KW"/>
</dbReference>
<evidence type="ECO:0000256" key="1">
    <source>
        <dbReference type="ARBA" id="ARBA00022490"/>
    </source>
</evidence>
<keyword evidence="8" id="KW-0234">DNA repair</keyword>
<dbReference type="Pfam" id="PF02559">
    <property type="entry name" value="CarD_TRCF_RID"/>
    <property type="match status" value="1"/>
</dbReference>
<dbReference type="Gene3D" id="3.30.2060.10">
    <property type="entry name" value="Penicillin-binding protein 1b domain"/>
    <property type="match status" value="1"/>
</dbReference>
<gene>
    <name evidence="11" type="ORF">METZ01_LOCUS34206</name>
</gene>
<dbReference type="Gene3D" id="3.40.50.300">
    <property type="entry name" value="P-loop containing nucleotide triphosphate hydrolases"/>
    <property type="match status" value="2"/>
</dbReference>
<dbReference type="Pfam" id="PF17757">
    <property type="entry name" value="UvrB_inter"/>
    <property type="match status" value="1"/>
</dbReference>
<dbReference type="PANTHER" id="PTHR47964:SF1">
    <property type="entry name" value="ATP-DEPENDENT DNA HELICASE HOMOLOG RECG, CHLOROPLASTIC"/>
    <property type="match status" value="1"/>
</dbReference>
<keyword evidence="3" id="KW-0227">DNA damage</keyword>
<keyword evidence="1" id="KW-0963">Cytoplasm</keyword>